<gene>
    <name evidence="1" type="ORF">METZ01_LOCUS198651</name>
</gene>
<evidence type="ECO:0000313" key="1">
    <source>
        <dbReference type="EMBL" id="SVB45797.1"/>
    </source>
</evidence>
<organism evidence="1">
    <name type="scientific">marine metagenome</name>
    <dbReference type="NCBI Taxonomy" id="408172"/>
    <lineage>
        <taxon>unclassified sequences</taxon>
        <taxon>metagenomes</taxon>
        <taxon>ecological metagenomes</taxon>
    </lineage>
</organism>
<proteinExistence type="predicted"/>
<evidence type="ECO:0008006" key="2">
    <source>
        <dbReference type="Google" id="ProtNLM"/>
    </source>
</evidence>
<name>A0A382E7E3_9ZZZZ</name>
<sequence>MISSKLIARVQSGLTDLQLVQHRGKVIQIIGLVIESQGPRAAIGEICKL</sequence>
<reference evidence="1" key="1">
    <citation type="submission" date="2018-05" db="EMBL/GenBank/DDBJ databases">
        <authorList>
            <person name="Lanie J.A."/>
            <person name="Ng W.-L."/>
            <person name="Kazmierczak K.M."/>
            <person name="Andrzejewski T.M."/>
            <person name="Davidsen T.M."/>
            <person name="Wayne K.J."/>
            <person name="Tettelin H."/>
            <person name="Glass J.I."/>
            <person name="Rusch D."/>
            <person name="Podicherti R."/>
            <person name="Tsui H.-C.T."/>
            <person name="Winkler M.E."/>
        </authorList>
    </citation>
    <scope>NUCLEOTIDE SEQUENCE</scope>
</reference>
<dbReference type="AlphaFoldDB" id="A0A382E7E3"/>
<dbReference type="EMBL" id="UINC01042749">
    <property type="protein sequence ID" value="SVB45797.1"/>
    <property type="molecule type" value="Genomic_DNA"/>
</dbReference>
<accession>A0A382E7E3</accession>
<protein>
    <recommendedName>
        <fullName evidence="2">ATPase F1/V1/A1 complex alpha/beta subunit N-terminal domain-containing protein</fullName>
    </recommendedName>
</protein>
<feature type="non-terminal residue" evidence="1">
    <location>
        <position position="49"/>
    </location>
</feature>